<feature type="chain" id="PRO_5004019082" evidence="1">
    <location>
        <begin position="19"/>
        <end position="55"/>
    </location>
</feature>
<accession>M1W7U5</accession>
<evidence type="ECO:0000256" key="1">
    <source>
        <dbReference type="SAM" id="SignalP"/>
    </source>
</evidence>
<protein>
    <submittedName>
        <fullName evidence="2">Uncharacterized protein</fullName>
    </submittedName>
</protein>
<organism evidence="2 3">
    <name type="scientific">Claviceps purpurea (strain 20.1)</name>
    <name type="common">Ergot fungus</name>
    <name type="synonym">Sphacelia segetum</name>
    <dbReference type="NCBI Taxonomy" id="1111077"/>
    <lineage>
        <taxon>Eukaryota</taxon>
        <taxon>Fungi</taxon>
        <taxon>Dikarya</taxon>
        <taxon>Ascomycota</taxon>
        <taxon>Pezizomycotina</taxon>
        <taxon>Sordariomycetes</taxon>
        <taxon>Hypocreomycetidae</taxon>
        <taxon>Hypocreales</taxon>
        <taxon>Clavicipitaceae</taxon>
        <taxon>Claviceps</taxon>
    </lineage>
</organism>
<comment type="caution">
    <text evidence="2">The sequence shown here is derived from an EMBL/GenBank/DDBJ whole genome shotgun (WGS) entry which is preliminary data.</text>
</comment>
<feature type="signal peptide" evidence="1">
    <location>
        <begin position="1"/>
        <end position="18"/>
    </location>
</feature>
<gene>
    <name evidence="2" type="ORF">CPUR_05161</name>
</gene>
<dbReference type="eggNOG" id="ENOG502SV3A">
    <property type="taxonomic scope" value="Eukaryota"/>
</dbReference>
<dbReference type="HOGENOM" id="CLU_205482_0_0_1"/>
<sequence length="55" mass="5728">MRASLALLLGAAVSLGRAGLVITPIQDDQIVKKVSKDCLFGEVTPQGCGETKQPC</sequence>
<evidence type="ECO:0000313" key="2">
    <source>
        <dbReference type="EMBL" id="CCE31310.1"/>
    </source>
</evidence>
<dbReference type="AlphaFoldDB" id="M1W7U5"/>
<dbReference type="EMBL" id="CAGA01000029">
    <property type="protein sequence ID" value="CCE31310.1"/>
    <property type="molecule type" value="Genomic_DNA"/>
</dbReference>
<proteinExistence type="predicted"/>
<name>M1W7U5_CLAP2</name>
<keyword evidence="1" id="KW-0732">Signal</keyword>
<reference evidence="2 3" key="1">
    <citation type="journal article" date="2013" name="PLoS Genet.">
        <title>Plant-symbiotic fungi as chemical engineers: Multi-genome analysis of the Clavicipitaceae reveals dynamics of alkaloid loci.</title>
        <authorList>
            <person name="Schardl C.L."/>
            <person name="Young C.A."/>
            <person name="Hesse U."/>
            <person name="Amyotte S.G."/>
            <person name="Andreeva K."/>
            <person name="Calie P.J."/>
            <person name="Fleetwood D.J."/>
            <person name="Haws D.C."/>
            <person name="Moore N."/>
            <person name="Oeser B."/>
            <person name="Panaccione D.G."/>
            <person name="Schweri K.K."/>
            <person name="Voisey C.R."/>
            <person name="Farman M.L."/>
            <person name="Jaromczyk J.W."/>
            <person name="Roe B.A."/>
            <person name="O'Sullivan D.M."/>
            <person name="Scott B."/>
            <person name="Tudzynski P."/>
            <person name="An Z."/>
            <person name="Arnaoudova E.G."/>
            <person name="Bullock C.T."/>
            <person name="Charlton N.D."/>
            <person name="Chen L."/>
            <person name="Cox M."/>
            <person name="Dinkins R.D."/>
            <person name="Florea S."/>
            <person name="Glenn A.E."/>
            <person name="Gordon A."/>
            <person name="Gueldener U."/>
            <person name="Harris D.R."/>
            <person name="Hollin W."/>
            <person name="Jaromczyk J."/>
            <person name="Johnson R.D."/>
            <person name="Khan A.K."/>
            <person name="Leistner E."/>
            <person name="Leuchtmann A."/>
            <person name="Li C."/>
            <person name="Liu J."/>
            <person name="Liu J."/>
            <person name="Liu M."/>
            <person name="Mace W."/>
            <person name="Machado C."/>
            <person name="Nagabhyru P."/>
            <person name="Pan J."/>
            <person name="Schmid J."/>
            <person name="Sugawara K."/>
            <person name="Steiner U."/>
            <person name="Takach J.E."/>
            <person name="Tanaka E."/>
            <person name="Webb J.S."/>
            <person name="Wilson E.V."/>
            <person name="Wiseman J.L."/>
            <person name="Yoshida R."/>
            <person name="Zeng Z."/>
        </authorList>
    </citation>
    <scope>NUCLEOTIDE SEQUENCE [LARGE SCALE GENOMIC DNA]</scope>
    <source>
        <strain evidence="2 3">20.1</strain>
    </source>
</reference>
<dbReference type="OrthoDB" id="5144659at2759"/>
<evidence type="ECO:0000313" key="3">
    <source>
        <dbReference type="Proteomes" id="UP000016801"/>
    </source>
</evidence>
<dbReference type="Proteomes" id="UP000016801">
    <property type="component" value="Unassembled WGS sequence"/>
</dbReference>
<keyword evidence="3" id="KW-1185">Reference proteome</keyword>
<dbReference type="VEuPathDB" id="FungiDB:CPUR_05161"/>